<dbReference type="Proteomes" id="UP000315759">
    <property type="component" value="Unassembled WGS sequence"/>
</dbReference>
<dbReference type="RefSeq" id="WP_142554047.1">
    <property type="nucleotide sequence ID" value="NZ_VIFX01000030.1"/>
</dbReference>
<name>A0A544VWW7_9MYCO</name>
<gene>
    <name evidence="1" type="ORF">D8S82_21525</name>
</gene>
<evidence type="ECO:0000313" key="1">
    <source>
        <dbReference type="EMBL" id="TQR84470.1"/>
    </source>
</evidence>
<protein>
    <recommendedName>
        <fullName evidence="3">Scramblase</fullName>
    </recommendedName>
</protein>
<comment type="caution">
    <text evidence="1">The sequence shown here is derived from an EMBL/GenBank/DDBJ whole genome shotgun (WGS) entry which is preliminary data.</text>
</comment>
<reference evidence="1 2" key="1">
    <citation type="submission" date="2018-10" db="EMBL/GenBank/DDBJ databases">
        <title>Draft genome of Mycobacterium hodleri strain B.</title>
        <authorList>
            <person name="Amande T.J."/>
            <person name="Mcgenity T.J."/>
        </authorList>
    </citation>
    <scope>NUCLEOTIDE SEQUENCE [LARGE SCALE GENOMIC DNA]</scope>
    <source>
        <strain evidence="1 2">B</strain>
    </source>
</reference>
<sequence length="235" mass="26367">MTVPEPSWRRSRRDGYPMGGSTLVLKSTPSRVDVDLACTIEDGHGREVGSVQVVPSKSSGWRQLAQLLGSGSAASWEFVILRADRTPLLYVRRPRVKGWADRHERFELRDAWGRDVGRLLQNNGYLSGLRTFALQSGGKELGRTTLDDWQRVDGAFGENARRTVTILDVSDRVVAGITERRTTMQFIGNDFYDYTLEFEYPPYEPVGSLCLVVALAEFFHRRSEQGGMLRGVPGV</sequence>
<keyword evidence="2" id="KW-1185">Reference proteome</keyword>
<dbReference type="EMBL" id="VIFX01000030">
    <property type="protein sequence ID" value="TQR84470.1"/>
    <property type="molecule type" value="Genomic_DNA"/>
</dbReference>
<dbReference type="AlphaFoldDB" id="A0A544VWW7"/>
<accession>A0A544VWW7</accession>
<organism evidence="1 2">
    <name type="scientific">Mycolicibacterium hodleri</name>
    <dbReference type="NCBI Taxonomy" id="49897"/>
    <lineage>
        <taxon>Bacteria</taxon>
        <taxon>Bacillati</taxon>
        <taxon>Actinomycetota</taxon>
        <taxon>Actinomycetes</taxon>
        <taxon>Mycobacteriales</taxon>
        <taxon>Mycobacteriaceae</taxon>
        <taxon>Mycolicibacterium</taxon>
    </lineage>
</organism>
<proteinExistence type="predicted"/>
<evidence type="ECO:0000313" key="2">
    <source>
        <dbReference type="Proteomes" id="UP000315759"/>
    </source>
</evidence>
<evidence type="ECO:0008006" key="3">
    <source>
        <dbReference type="Google" id="ProtNLM"/>
    </source>
</evidence>